<name>D5CRK0_SIDLE</name>
<keyword evidence="1" id="KW-0732">Signal</keyword>
<dbReference type="OrthoDB" id="1247465at2"/>
<dbReference type="InterPro" id="IPR036761">
    <property type="entry name" value="TTHA0802/YceI-like_sf"/>
</dbReference>
<feature type="chain" id="PRO_5003070049" evidence="1">
    <location>
        <begin position="24"/>
        <end position="192"/>
    </location>
</feature>
<dbReference type="AlphaFoldDB" id="D5CRK0"/>
<feature type="signal peptide" evidence="1">
    <location>
        <begin position="1"/>
        <end position="23"/>
    </location>
</feature>
<gene>
    <name evidence="3" type="ordered locus">Slit_1349</name>
</gene>
<proteinExistence type="predicted"/>
<evidence type="ECO:0000313" key="3">
    <source>
        <dbReference type="EMBL" id="ADE11586.1"/>
    </source>
</evidence>
<dbReference type="SMART" id="SM00867">
    <property type="entry name" value="YceI"/>
    <property type="match status" value="1"/>
</dbReference>
<keyword evidence="4" id="KW-1185">Reference proteome</keyword>
<dbReference type="EMBL" id="CP001965">
    <property type="protein sequence ID" value="ADE11586.1"/>
    <property type="molecule type" value="Genomic_DNA"/>
</dbReference>
<evidence type="ECO:0000259" key="2">
    <source>
        <dbReference type="SMART" id="SM00867"/>
    </source>
</evidence>
<dbReference type="HOGENOM" id="CLU_071003_5_0_4"/>
<dbReference type="PANTHER" id="PTHR34406">
    <property type="entry name" value="PROTEIN YCEI"/>
    <property type="match status" value="1"/>
</dbReference>
<dbReference type="PANTHER" id="PTHR34406:SF1">
    <property type="entry name" value="PROTEIN YCEI"/>
    <property type="match status" value="1"/>
</dbReference>
<dbReference type="Pfam" id="PF04264">
    <property type="entry name" value="YceI"/>
    <property type="match status" value="1"/>
</dbReference>
<feature type="domain" description="Lipid/polyisoprenoid-binding YceI-like" evidence="2">
    <location>
        <begin position="25"/>
        <end position="186"/>
    </location>
</feature>
<dbReference type="eggNOG" id="COG2353">
    <property type="taxonomic scope" value="Bacteria"/>
</dbReference>
<protein>
    <submittedName>
        <fullName evidence="3">YceI family protein</fullName>
    </submittedName>
</protein>
<accession>D5CRK0</accession>
<dbReference type="InterPro" id="IPR007372">
    <property type="entry name" value="Lipid/polyisoprenoid-bd_YceI"/>
</dbReference>
<organism evidence="3 4">
    <name type="scientific">Sideroxydans lithotrophicus (strain ES-1)</name>
    <dbReference type="NCBI Taxonomy" id="580332"/>
    <lineage>
        <taxon>Bacteria</taxon>
        <taxon>Pseudomonadati</taxon>
        <taxon>Pseudomonadota</taxon>
        <taxon>Betaproteobacteria</taxon>
        <taxon>Nitrosomonadales</taxon>
        <taxon>Gallionellaceae</taxon>
        <taxon>Sideroxydans</taxon>
    </lineage>
</organism>
<evidence type="ECO:0000313" key="4">
    <source>
        <dbReference type="Proteomes" id="UP000001625"/>
    </source>
</evidence>
<dbReference type="Gene3D" id="2.40.128.110">
    <property type="entry name" value="Lipid/polyisoprenoid-binding, YceI-like"/>
    <property type="match status" value="1"/>
</dbReference>
<dbReference type="RefSeq" id="WP_013029484.1">
    <property type="nucleotide sequence ID" value="NC_013959.1"/>
</dbReference>
<dbReference type="STRING" id="580332.Slit_1349"/>
<evidence type="ECO:0000256" key="1">
    <source>
        <dbReference type="SAM" id="SignalP"/>
    </source>
</evidence>
<dbReference type="KEGG" id="slt:Slit_1349"/>
<dbReference type="SUPFAM" id="SSF101874">
    <property type="entry name" value="YceI-like"/>
    <property type="match status" value="1"/>
</dbReference>
<dbReference type="Proteomes" id="UP000001625">
    <property type="component" value="Chromosome"/>
</dbReference>
<reference evidence="3 4" key="1">
    <citation type="submission" date="2010-03" db="EMBL/GenBank/DDBJ databases">
        <title>Complete sequence of Sideroxydans lithotrophicus ES-1.</title>
        <authorList>
            <consortium name="US DOE Joint Genome Institute"/>
            <person name="Lucas S."/>
            <person name="Copeland A."/>
            <person name="Lapidus A."/>
            <person name="Cheng J.-F."/>
            <person name="Bruce D."/>
            <person name="Goodwin L."/>
            <person name="Pitluck S."/>
            <person name="Munk A.C."/>
            <person name="Detter J.C."/>
            <person name="Han C."/>
            <person name="Tapia R."/>
            <person name="Larimer F."/>
            <person name="Land M."/>
            <person name="Hauser L."/>
            <person name="Kyrpides N."/>
            <person name="Ivanova N."/>
            <person name="Emerson D."/>
            <person name="Woyke T."/>
        </authorList>
    </citation>
    <scope>NUCLEOTIDE SEQUENCE [LARGE SCALE GENOMIC DNA]</scope>
    <source>
        <strain evidence="3 4">ES-1</strain>
    </source>
</reference>
<sequence length="192" mass="20695" precursor="true">MNIPAKCLSGISMLLLLTSPASALEYKLAQPEQSVVTFGFTLMGAPLEGTFRKFATELYFDPAKLAKAQARIEVNVASIDTGSNEGNEEVVGKKWFNAKDYPTATFVSTGLKALGGNRYQATGKLSIKGKTLDVAAPVTFQSEGTRGTFDGTFSIKRLDYMIGEGEWTDVSSVANEVQIKFHVVVNASPARK</sequence>